<protein>
    <submittedName>
        <fullName evidence="2">Transcriptional regulator</fullName>
    </submittedName>
</protein>
<evidence type="ECO:0000313" key="3">
    <source>
        <dbReference type="Proteomes" id="UP001597264"/>
    </source>
</evidence>
<sequence length="322" mass="34790">MALIIVLLALGLVQVWGSGGPLQRDGWFFYWRDWVQGRASLNGRVGLEFGITILLPVLASALLLALAESVLGGLGVLMVSVPLLLYSLGRGNFNDTLAKYLRAWYQGDLEAACIHAQQMLPDMEALDVGSDAGLHRQVFRAVAYRAFERMFAVLFWFLLLGAPGAVLYRLSRLYLAGAEKGRETSVKVEGVDSAGGSVSSSTATPYRTLAGSLPLAARWLWLLEWLPVRVLGFSLAIVGNFAGCYRAWRRHLTCGESATGDVLEYYLEGALGGIDASECSAGATVSDSQRTCGAELEALQALLSRALLMWITALALYTIFGS</sequence>
<feature type="transmembrane region" description="Helical" evidence="1">
    <location>
        <begin position="53"/>
        <end position="86"/>
    </location>
</feature>
<keyword evidence="1" id="KW-0472">Membrane</keyword>
<accession>A0ABW3U6G6</accession>
<feature type="transmembrane region" description="Helical" evidence="1">
    <location>
        <begin position="219"/>
        <end position="242"/>
    </location>
</feature>
<dbReference type="PANTHER" id="PTHR38684">
    <property type="entry name" value="PROTEIN AMPE"/>
    <property type="match status" value="1"/>
</dbReference>
<keyword evidence="3" id="KW-1185">Reference proteome</keyword>
<keyword evidence="1" id="KW-0812">Transmembrane</keyword>
<organism evidence="2 3">
    <name type="scientific">Microbulbifer celer</name>
    <dbReference type="NCBI Taxonomy" id="435905"/>
    <lineage>
        <taxon>Bacteria</taxon>
        <taxon>Pseudomonadati</taxon>
        <taxon>Pseudomonadota</taxon>
        <taxon>Gammaproteobacteria</taxon>
        <taxon>Cellvibrionales</taxon>
        <taxon>Microbulbiferaceae</taxon>
        <taxon>Microbulbifer</taxon>
    </lineage>
</organism>
<dbReference type="RefSeq" id="WP_230438136.1">
    <property type="nucleotide sequence ID" value="NZ_CP087715.1"/>
</dbReference>
<keyword evidence="1" id="KW-1133">Transmembrane helix</keyword>
<evidence type="ECO:0000256" key="1">
    <source>
        <dbReference type="SAM" id="Phobius"/>
    </source>
</evidence>
<comment type="caution">
    <text evidence="2">The sequence shown here is derived from an EMBL/GenBank/DDBJ whole genome shotgun (WGS) entry which is preliminary data.</text>
</comment>
<feature type="transmembrane region" description="Helical" evidence="1">
    <location>
        <begin position="302"/>
        <end position="320"/>
    </location>
</feature>
<evidence type="ECO:0000313" key="2">
    <source>
        <dbReference type="EMBL" id="MFD1215005.1"/>
    </source>
</evidence>
<feature type="transmembrane region" description="Helical" evidence="1">
    <location>
        <begin position="150"/>
        <end position="170"/>
    </location>
</feature>
<dbReference type="Proteomes" id="UP001597264">
    <property type="component" value="Unassembled WGS sequence"/>
</dbReference>
<proteinExistence type="predicted"/>
<dbReference type="EMBL" id="JBHTLR010000003">
    <property type="protein sequence ID" value="MFD1215005.1"/>
    <property type="molecule type" value="Genomic_DNA"/>
</dbReference>
<reference evidence="3" key="1">
    <citation type="journal article" date="2019" name="Int. J. Syst. Evol. Microbiol.">
        <title>The Global Catalogue of Microorganisms (GCM) 10K type strain sequencing project: providing services to taxonomists for standard genome sequencing and annotation.</title>
        <authorList>
            <consortium name="The Broad Institute Genomics Platform"/>
            <consortium name="The Broad Institute Genome Sequencing Center for Infectious Disease"/>
            <person name="Wu L."/>
            <person name="Ma J."/>
        </authorList>
    </citation>
    <scope>NUCLEOTIDE SEQUENCE [LARGE SCALE GENOMIC DNA]</scope>
    <source>
        <strain evidence="3">CCUG 54356</strain>
    </source>
</reference>
<name>A0ABW3U6G6_9GAMM</name>
<dbReference type="InterPro" id="IPR052966">
    <property type="entry name" value="Beta-lactamase_Reg"/>
</dbReference>
<dbReference type="PANTHER" id="PTHR38684:SF1">
    <property type="entry name" value="PROTEIN AMPE"/>
    <property type="match status" value="1"/>
</dbReference>
<gene>
    <name evidence="2" type="ORF">ACFQ2X_00200</name>
</gene>